<reference evidence="1" key="1">
    <citation type="journal article" date="2014" name="Front. Microbiol.">
        <title>High frequency of phylogenetically diverse reductive dehalogenase-homologous genes in deep subseafloor sedimentary metagenomes.</title>
        <authorList>
            <person name="Kawai M."/>
            <person name="Futagami T."/>
            <person name="Toyoda A."/>
            <person name="Takaki Y."/>
            <person name="Nishi S."/>
            <person name="Hori S."/>
            <person name="Arai W."/>
            <person name="Tsubouchi T."/>
            <person name="Morono Y."/>
            <person name="Uchiyama I."/>
            <person name="Ito T."/>
            <person name="Fujiyama A."/>
            <person name="Inagaki F."/>
            <person name="Takami H."/>
        </authorList>
    </citation>
    <scope>NUCLEOTIDE SEQUENCE</scope>
    <source>
        <strain evidence="1">Expedition CK06-06</strain>
    </source>
</reference>
<comment type="caution">
    <text evidence="1">The sequence shown here is derived from an EMBL/GenBank/DDBJ whole genome shotgun (WGS) entry which is preliminary data.</text>
</comment>
<accession>X1NM53</accession>
<organism evidence="1">
    <name type="scientific">marine sediment metagenome</name>
    <dbReference type="NCBI Taxonomy" id="412755"/>
    <lineage>
        <taxon>unclassified sequences</taxon>
        <taxon>metagenomes</taxon>
        <taxon>ecological metagenomes</taxon>
    </lineage>
</organism>
<dbReference type="AlphaFoldDB" id="X1NM53"/>
<evidence type="ECO:0000313" key="1">
    <source>
        <dbReference type="EMBL" id="GAI44683.1"/>
    </source>
</evidence>
<dbReference type="EMBL" id="BARV01025476">
    <property type="protein sequence ID" value="GAI44683.1"/>
    <property type="molecule type" value="Genomic_DNA"/>
</dbReference>
<sequence>MVQATLDGSPWQTAIGSGTISYTLHGPVTDSSHSVPDTFSDLPPGTYTLSYTDVGLSVQ</sequence>
<name>X1NM53_9ZZZZ</name>
<feature type="non-terminal residue" evidence="1">
    <location>
        <position position="59"/>
    </location>
</feature>
<proteinExistence type="predicted"/>
<gene>
    <name evidence="1" type="ORF">S06H3_41357</name>
</gene>
<protein>
    <submittedName>
        <fullName evidence="1">Uncharacterized protein</fullName>
    </submittedName>
</protein>